<evidence type="ECO:0000256" key="3">
    <source>
        <dbReference type="ARBA" id="ARBA00022448"/>
    </source>
</evidence>
<keyword evidence="7 8" id="KW-0472">Membrane</keyword>
<evidence type="ECO:0000256" key="8">
    <source>
        <dbReference type="SAM" id="Phobius"/>
    </source>
</evidence>
<evidence type="ECO:0000313" key="10">
    <source>
        <dbReference type="EMBL" id="SPL69619.1"/>
    </source>
</evidence>
<feature type="transmembrane region" description="Helical" evidence="8">
    <location>
        <begin position="178"/>
        <end position="197"/>
    </location>
</feature>
<feature type="transmembrane region" description="Helical" evidence="8">
    <location>
        <begin position="209"/>
        <end position="229"/>
    </location>
</feature>
<feature type="transmembrane region" description="Helical" evidence="8">
    <location>
        <begin position="98"/>
        <end position="119"/>
    </location>
</feature>
<keyword evidence="3" id="KW-0813">Transport</keyword>
<keyword evidence="5 8" id="KW-0812">Transmembrane</keyword>
<organism evidence="10 11">
    <name type="scientific">Acinetobacter stercoris</name>
    <dbReference type="NCBI Taxonomy" id="2126983"/>
    <lineage>
        <taxon>Bacteria</taxon>
        <taxon>Pseudomonadati</taxon>
        <taxon>Pseudomonadota</taxon>
        <taxon>Gammaproteobacteria</taxon>
        <taxon>Moraxellales</taxon>
        <taxon>Moraxellaceae</taxon>
        <taxon>Acinetobacter</taxon>
    </lineage>
</organism>
<dbReference type="Proteomes" id="UP000245974">
    <property type="component" value="Unassembled WGS sequence"/>
</dbReference>
<evidence type="ECO:0000259" key="9">
    <source>
        <dbReference type="Pfam" id="PF00892"/>
    </source>
</evidence>
<dbReference type="PANTHER" id="PTHR32322">
    <property type="entry name" value="INNER MEMBRANE TRANSPORTER"/>
    <property type="match status" value="1"/>
</dbReference>
<accession>A0A2U3MWD8</accession>
<sequence length="296" mass="34185">MLKGIFFSIFASFCFALLYYYTSFLHDLNGNQAFGWRMFILFPFLTIFIVLIQEFSQVRKIFKRFVEKPAFLMLLILSSFLSGLQLWLFMWAPMNNRALQVSLGYFLLPLVLILCGYLFFKEKISIPQKIALSIATLGVLHEIWRIGSLSWESLLVAIGYAAYFVLRKKIDTNHLAGFWWDTLFMLPIAIYFIQIGWYNLTNVLSDLQYLTLVLGLGFISALALGSYILSSKYLPLVLFGLLAYVEPVLLAIVSLLLGESIQPDEWLTYIPIWIAVAIIISEGIFRFFDIPKWLRL</sequence>
<dbReference type="FunCoup" id="A0A2U3MWD8">
    <property type="interactions" value="127"/>
</dbReference>
<dbReference type="SUPFAM" id="SSF103481">
    <property type="entry name" value="Multidrug resistance efflux transporter EmrE"/>
    <property type="match status" value="1"/>
</dbReference>
<dbReference type="InterPro" id="IPR037185">
    <property type="entry name" value="EmrE-like"/>
</dbReference>
<gene>
    <name evidence="10" type="ORF">KPC_0797</name>
</gene>
<name>A0A2U3MWD8_9GAMM</name>
<keyword evidence="4" id="KW-1003">Cell membrane</keyword>
<dbReference type="NCBIfam" id="TIGR00688">
    <property type="entry name" value="rarD"/>
    <property type="match status" value="1"/>
</dbReference>
<feature type="domain" description="EamA" evidence="9">
    <location>
        <begin position="3"/>
        <end position="140"/>
    </location>
</feature>
<dbReference type="InParanoid" id="A0A2U3MWD8"/>
<dbReference type="GO" id="GO:0005886">
    <property type="term" value="C:plasma membrane"/>
    <property type="evidence" value="ECO:0007669"/>
    <property type="project" value="UniProtKB-SubCell"/>
</dbReference>
<feature type="transmembrane region" description="Helical" evidence="8">
    <location>
        <begin position="236"/>
        <end position="257"/>
    </location>
</feature>
<dbReference type="InterPro" id="IPR050638">
    <property type="entry name" value="AA-Vitamin_Transporters"/>
</dbReference>
<evidence type="ECO:0000256" key="1">
    <source>
        <dbReference type="ARBA" id="ARBA00004651"/>
    </source>
</evidence>
<evidence type="ECO:0000313" key="11">
    <source>
        <dbReference type="Proteomes" id="UP000245974"/>
    </source>
</evidence>
<comment type="similarity">
    <text evidence="2">Belongs to the EamA transporter family.</text>
</comment>
<feature type="transmembrane region" description="Helical" evidence="8">
    <location>
        <begin position="5"/>
        <end position="22"/>
    </location>
</feature>
<evidence type="ECO:0000256" key="5">
    <source>
        <dbReference type="ARBA" id="ARBA00022692"/>
    </source>
</evidence>
<comment type="subcellular location">
    <subcellularLocation>
        <location evidence="1">Cell membrane</location>
        <topology evidence="1">Multi-pass membrane protein</topology>
    </subcellularLocation>
</comment>
<dbReference type="PANTHER" id="PTHR32322:SF18">
    <property type="entry name" value="S-ADENOSYLMETHIONINE_S-ADENOSYLHOMOCYSTEINE TRANSPORTER"/>
    <property type="match status" value="1"/>
</dbReference>
<dbReference type="AlphaFoldDB" id="A0A2U3MWD8"/>
<proteinExistence type="inferred from homology"/>
<evidence type="ECO:0000256" key="6">
    <source>
        <dbReference type="ARBA" id="ARBA00022989"/>
    </source>
</evidence>
<evidence type="ECO:0000256" key="4">
    <source>
        <dbReference type="ARBA" id="ARBA00022475"/>
    </source>
</evidence>
<feature type="transmembrane region" description="Helical" evidence="8">
    <location>
        <begin position="269"/>
        <end position="288"/>
    </location>
</feature>
<dbReference type="RefSeq" id="WP_171334419.1">
    <property type="nucleotide sequence ID" value="NZ_OOGT01000023.1"/>
</dbReference>
<reference evidence="11" key="1">
    <citation type="submission" date="2018-03" db="EMBL/GenBank/DDBJ databases">
        <authorList>
            <person name="Blom J."/>
        </authorList>
    </citation>
    <scope>NUCLEOTIDE SEQUENCE [LARGE SCALE GENOMIC DNA]</scope>
    <source>
        <strain evidence="11">KPC-SM-21</strain>
    </source>
</reference>
<dbReference type="InterPro" id="IPR004626">
    <property type="entry name" value="RarD"/>
</dbReference>
<evidence type="ECO:0000256" key="7">
    <source>
        <dbReference type="ARBA" id="ARBA00023136"/>
    </source>
</evidence>
<protein>
    <submittedName>
        <fullName evidence="10">EamA-like transporter family protein</fullName>
    </submittedName>
</protein>
<dbReference type="Pfam" id="PF00892">
    <property type="entry name" value="EamA"/>
    <property type="match status" value="1"/>
</dbReference>
<feature type="transmembrane region" description="Helical" evidence="8">
    <location>
        <begin position="72"/>
        <end position="92"/>
    </location>
</feature>
<feature type="transmembrane region" description="Helical" evidence="8">
    <location>
        <begin position="34"/>
        <end position="52"/>
    </location>
</feature>
<evidence type="ECO:0000256" key="2">
    <source>
        <dbReference type="ARBA" id="ARBA00007362"/>
    </source>
</evidence>
<keyword evidence="11" id="KW-1185">Reference proteome</keyword>
<dbReference type="InterPro" id="IPR000620">
    <property type="entry name" value="EamA_dom"/>
</dbReference>
<dbReference type="EMBL" id="OOGT01000023">
    <property type="protein sequence ID" value="SPL69619.1"/>
    <property type="molecule type" value="Genomic_DNA"/>
</dbReference>
<keyword evidence="6 8" id="KW-1133">Transmembrane helix</keyword>